<dbReference type="PROSITE" id="PS50125">
    <property type="entry name" value="GUANYLATE_CYCLASE_2"/>
    <property type="match status" value="1"/>
</dbReference>
<evidence type="ECO:0000313" key="3">
    <source>
        <dbReference type="Proteomes" id="UP000332515"/>
    </source>
</evidence>
<reference evidence="2 3" key="1">
    <citation type="submission" date="2019-09" db="EMBL/GenBank/DDBJ databases">
        <title>Segnochrobactrum spirostomi gen. nov., sp. nov., isolated from the ciliate Spirostomum cf. yagiui and description of a novel family, Segnochrobactraceae fam. nov. within the order Rhizobiales of the class Alphaproteobacteria.</title>
        <authorList>
            <person name="Akter S."/>
            <person name="Shazib S.U.A."/>
            <person name="Shin M.K."/>
        </authorList>
    </citation>
    <scope>NUCLEOTIDE SEQUENCE [LARGE SCALE GENOMIC DNA]</scope>
    <source>
        <strain evidence="2 3">Sp-1</strain>
    </source>
</reference>
<feature type="domain" description="Guanylate cyclase" evidence="1">
    <location>
        <begin position="209"/>
        <end position="252"/>
    </location>
</feature>
<keyword evidence="3" id="KW-1185">Reference proteome</keyword>
<dbReference type="InterPro" id="IPR001054">
    <property type="entry name" value="A/G_cyclase"/>
</dbReference>
<dbReference type="SUPFAM" id="SSF55073">
    <property type="entry name" value="Nucleotide cyclase"/>
    <property type="match status" value="1"/>
</dbReference>
<dbReference type="Gene3D" id="3.30.70.1230">
    <property type="entry name" value="Nucleotide cyclase"/>
    <property type="match status" value="1"/>
</dbReference>
<dbReference type="GO" id="GO:0035556">
    <property type="term" value="P:intracellular signal transduction"/>
    <property type="evidence" value="ECO:0007669"/>
    <property type="project" value="InterPro"/>
</dbReference>
<dbReference type="EMBL" id="VWNA01000001">
    <property type="protein sequence ID" value="MQT11854.1"/>
    <property type="molecule type" value="Genomic_DNA"/>
</dbReference>
<dbReference type="GO" id="GO:0004016">
    <property type="term" value="F:adenylate cyclase activity"/>
    <property type="evidence" value="ECO:0007669"/>
    <property type="project" value="UniProtKB-ARBA"/>
</dbReference>
<dbReference type="GO" id="GO:0009190">
    <property type="term" value="P:cyclic nucleotide biosynthetic process"/>
    <property type="evidence" value="ECO:0007669"/>
    <property type="project" value="InterPro"/>
</dbReference>
<dbReference type="RefSeq" id="WP_153479033.1">
    <property type="nucleotide sequence ID" value="NZ_VWNA01000001.1"/>
</dbReference>
<name>A0A6A7XYT6_9HYPH</name>
<organism evidence="2 3">
    <name type="scientific">Segnochrobactrum spirostomi</name>
    <dbReference type="NCBI Taxonomy" id="2608987"/>
    <lineage>
        <taxon>Bacteria</taxon>
        <taxon>Pseudomonadati</taxon>
        <taxon>Pseudomonadota</taxon>
        <taxon>Alphaproteobacteria</taxon>
        <taxon>Hyphomicrobiales</taxon>
        <taxon>Segnochrobactraceae</taxon>
        <taxon>Segnochrobactrum</taxon>
    </lineage>
</organism>
<dbReference type="Proteomes" id="UP000332515">
    <property type="component" value="Unassembled WGS sequence"/>
</dbReference>
<dbReference type="AlphaFoldDB" id="A0A6A7XYT6"/>
<comment type="caution">
    <text evidence="2">The sequence shown here is derived from an EMBL/GenBank/DDBJ whole genome shotgun (WGS) entry which is preliminary data.</text>
</comment>
<protein>
    <recommendedName>
        <fullName evidence="1">Guanylate cyclase domain-containing protein</fullName>
    </recommendedName>
</protein>
<accession>A0A6A7XYT6</accession>
<sequence length="252" mass="27884">MNTIDEQARTISDWLIREGRFLVPTAMIESLGWRLRAAGLVVDRMSFSLRVLSANVLALAPMWRPNMPLELRTFDYVDRDAGYYDRSPFRAVRESGEPLALDLDVTPDEMFGIIPELKADGYRAYAVAPISFSDGNFNALTLASRDRDGLKDAIPMLNAIGPALASVLEIFTSKRVLRELLSTYVGRGPANQIISGTTHRGEVTRIRAAILFADLRGFTAMTSALPPEATADILNRYYDLVVPEIAARGANF</sequence>
<gene>
    <name evidence="2" type="ORF">F0357_04030</name>
</gene>
<evidence type="ECO:0000313" key="2">
    <source>
        <dbReference type="EMBL" id="MQT11854.1"/>
    </source>
</evidence>
<proteinExistence type="predicted"/>
<dbReference type="InterPro" id="IPR029787">
    <property type="entry name" value="Nucleotide_cyclase"/>
</dbReference>
<evidence type="ECO:0000259" key="1">
    <source>
        <dbReference type="PROSITE" id="PS50125"/>
    </source>
</evidence>